<dbReference type="GO" id="GO:0008496">
    <property type="term" value="F:mannan endo-1,6-alpha-mannosidase activity"/>
    <property type="evidence" value="ECO:0007669"/>
    <property type="project" value="UniProtKB-UniRule"/>
</dbReference>
<dbReference type="GO" id="GO:0009272">
    <property type="term" value="P:fungal-type cell wall biogenesis"/>
    <property type="evidence" value="ECO:0007669"/>
    <property type="project" value="TreeGrafter"/>
</dbReference>
<keyword evidence="6 10" id="KW-0378">Hydrolase</keyword>
<proteinExistence type="inferred from homology"/>
<feature type="region of interest" description="Disordered" evidence="11">
    <location>
        <begin position="417"/>
        <end position="436"/>
    </location>
</feature>
<evidence type="ECO:0000256" key="5">
    <source>
        <dbReference type="ARBA" id="ARBA00022729"/>
    </source>
</evidence>
<evidence type="ECO:0000256" key="6">
    <source>
        <dbReference type="ARBA" id="ARBA00022801"/>
    </source>
</evidence>
<feature type="compositionally biased region" description="Low complexity" evidence="11">
    <location>
        <begin position="424"/>
        <end position="436"/>
    </location>
</feature>
<evidence type="ECO:0000313" key="13">
    <source>
        <dbReference type="EMBL" id="KAB2579460.1"/>
    </source>
</evidence>
<dbReference type="InterPro" id="IPR014480">
    <property type="entry name" value="Mannan-1_6-alpha_mannosidase"/>
</dbReference>
<evidence type="ECO:0000256" key="3">
    <source>
        <dbReference type="ARBA" id="ARBA00009699"/>
    </source>
</evidence>
<dbReference type="PANTHER" id="PTHR12145">
    <property type="entry name" value="MANNAN ENDO-1,6-ALPHA-MANNOSIDASE DCW1"/>
    <property type="match status" value="1"/>
</dbReference>
<sequence>MTKNDIWQRALTAAAAALALIPSAHAAGLTLSVDDSSSIKAGAATVANGLMKLYVNNATGTTPILVGTFDKPIYWWEAGAVWGGLIDYWSYTGDASYVDTVTQALLAQKGPSNDFMNTEWEKELGNDDQVFWALAAMSAAEQNFPEPSAASTAGVTNPPSAWLDLAVNAFNTQVARWDTATCNGGLRWQVYASNNGYTYKNSISNGGLFQLAARLHRYTGNATYADWATKVWDWSVGVGAVSASSYDIYDGAGVDQNCTQFDKTQWSYNVAMYLYGAAAMYNSTDGAAPWDAHTKGLLDNAARIFFSPPAGNATDVAFEPACEPLGTCNTDQLSFKAYLSRWLAKMSVIAPAVDNGTVLPLLRASALGAAAACSGGDDGTSCGYRWDINGYDGKAGVGPQLAALEVMQALLIGSAPAPGKQEGSSSSNVAVQAASSPSPTTMLTSVVVPSTPTAAPSTSTTTVQETVTTTAEQTVTSTTYAAASTAAVMARWIAAAAAKAQPADAMF</sequence>
<evidence type="ECO:0000256" key="2">
    <source>
        <dbReference type="ARBA" id="ARBA00004308"/>
    </source>
</evidence>
<evidence type="ECO:0000256" key="4">
    <source>
        <dbReference type="ARBA" id="ARBA00012350"/>
    </source>
</evidence>
<dbReference type="GO" id="GO:0012505">
    <property type="term" value="C:endomembrane system"/>
    <property type="evidence" value="ECO:0007669"/>
    <property type="project" value="UniProtKB-SubCell"/>
</dbReference>
<dbReference type="AlphaFoldDB" id="A0A5N5DPC1"/>
<evidence type="ECO:0000313" key="14">
    <source>
        <dbReference type="Proteomes" id="UP000325902"/>
    </source>
</evidence>
<dbReference type="InterPro" id="IPR008928">
    <property type="entry name" value="6-hairpin_glycosidase_sf"/>
</dbReference>
<evidence type="ECO:0000256" key="8">
    <source>
        <dbReference type="ARBA" id="ARBA00023180"/>
    </source>
</evidence>
<dbReference type="GO" id="GO:0016052">
    <property type="term" value="P:carbohydrate catabolic process"/>
    <property type="evidence" value="ECO:0007669"/>
    <property type="project" value="InterPro"/>
</dbReference>
<evidence type="ECO:0000256" key="1">
    <source>
        <dbReference type="ARBA" id="ARBA00001452"/>
    </source>
</evidence>
<keyword evidence="14" id="KW-1185">Reference proteome</keyword>
<keyword evidence="8" id="KW-0325">Glycoprotein</keyword>
<dbReference type="EMBL" id="VCHE01000007">
    <property type="protein sequence ID" value="KAB2579460.1"/>
    <property type="molecule type" value="Genomic_DNA"/>
</dbReference>
<comment type="caution">
    <text evidence="13">The sequence shown here is derived from an EMBL/GenBank/DDBJ whole genome shotgun (WGS) entry which is preliminary data.</text>
</comment>
<dbReference type="OrthoDB" id="4187847at2759"/>
<dbReference type="SUPFAM" id="SSF48208">
    <property type="entry name" value="Six-hairpin glycosidases"/>
    <property type="match status" value="1"/>
</dbReference>
<feature type="chain" id="PRO_5025034843" description="Mannan endo-1,6-alpha-mannosidase" evidence="12">
    <location>
        <begin position="27"/>
        <end position="507"/>
    </location>
</feature>
<evidence type="ECO:0000256" key="9">
    <source>
        <dbReference type="ARBA" id="ARBA00023295"/>
    </source>
</evidence>
<reference evidence="13 14" key="1">
    <citation type="journal article" date="2019" name="Sci. Rep.">
        <title>A multi-omics analysis of the grapevine pathogen Lasiodiplodia theobromae reveals that temperature affects the expression of virulence- and pathogenicity-related genes.</title>
        <authorList>
            <person name="Felix C."/>
            <person name="Meneses R."/>
            <person name="Goncalves M.F.M."/>
            <person name="Tilleman L."/>
            <person name="Duarte A.S."/>
            <person name="Jorrin-Novo J.V."/>
            <person name="Van de Peer Y."/>
            <person name="Deforce D."/>
            <person name="Van Nieuwerburgh F."/>
            <person name="Esteves A.C."/>
            <person name="Alves A."/>
        </authorList>
    </citation>
    <scope>NUCLEOTIDE SEQUENCE [LARGE SCALE GENOMIC DNA]</scope>
    <source>
        <strain evidence="13 14">LA-SOL3</strain>
    </source>
</reference>
<dbReference type="FunFam" id="1.50.10.20:FF:000006">
    <property type="entry name" value="Mannan endo-1,6-alpha-mannosidase"/>
    <property type="match status" value="1"/>
</dbReference>
<dbReference type="Pfam" id="PF03663">
    <property type="entry name" value="Glyco_hydro_76"/>
    <property type="match status" value="1"/>
</dbReference>
<feature type="signal peptide" evidence="12">
    <location>
        <begin position="1"/>
        <end position="26"/>
    </location>
</feature>
<dbReference type="InterPro" id="IPR005198">
    <property type="entry name" value="Glyco_hydro_76"/>
</dbReference>
<dbReference type="Gene3D" id="1.50.10.20">
    <property type="match status" value="1"/>
</dbReference>
<name>A0A5N5DPC1_9PEZI</name>
<accession>A0A5N5DPC1</accession>
<keyword evidence="9 10" id="KW-0326">Glycosidase</keyword>
<evidence type="ECO:0000256" key="7">
    <source>
        <dbReference type="ARBA" id="ARBA00023136"/>
    </source>
</evidence>
<comment type="subcellular location">
    <subcellularLocation>
        <location evidence="2">Endomembrane system</location>
    </subcellularLocation>
</comment>
<comment type="catalytic activity">
    <reaction evidence="1 10">
        <text>Random hydrolysis of (1-&gt;6)-alpha-D-mannosidic linkages in unbranched (1-&gt;6)-mannans.</text>
        <dbReference type="EC" id="3.2.1.101"/>
    </reaction>
</comment>
<comment type="similarity">
    <text evidence="3 10">Belongs to the glycosyl hydrolase 76 family.</text>
</comment>
<evidence type="ECO:0000256" key="12">
    <source>
        <dbReference type="SAM" id="SignalP"/>
    </source>
</evidence>
<keyword evidence="7" id="KW-0472">Membrane</keyword>
<evidence type="ECO:0000256" key="10">
    <source>
        <dbReference type="PIRNR" id="PIRNR016302"/>
    </source>
</evidence>
<organism evidence="13 14">
    <name type="scientific">Lasiodiplodia theobromae</name>
    <dbReference type="NCBI Taxonomy" id="45133"/>
    <lineage>
        <taxon>Eukaryota</taxon>
        <taxon>Fungi</taxon>
        <taxon>Dikarya</taxon>
        <taxon>Ascomycota</taxon>
        <taxon>Pezizomycotina</taxon>
        <taxon>Dothideomycetes</taxon>
        <taxon>Dothideomycetes incertae sedis</taxon>
        <taxon>Botryosphaeriales</taxon>
        <taxon>Botryosphaeriaceae</taxon>
        <taxon>Lasiodiplodia</taxon>
    </lineage>
</organism>
<gene>
    <name evidence="13" type="primary">DCW1_8</name>
    <name evidence="13" type="ORF">DBV05_g1896</name>
</gene>
<dbReference type="PIRSF" id="PIRSF016302">
    <property type="entry name" value="Man_a_manosd"/>
    <property type="match status" value="1"/>
</dbReference>
<dbReference type="Proteomes" id="UP000325902">
    <property type="component" value="Unassembled WGS sequence"/>
</dbReference>
<dbReference type="EC" id="3.2.1.101" evidence="4 10"/>
<evidence type="ECO:0000256" key="11">
    <source>
        <dbReference type="SAM" id="MobiDB-lite"/>
    </source>
</evidence>
<dbReference type="PANTHER" id="PTHR12145:SF36">
    <property type="entry name" value="MANNAN ENDO-1,6-ALPHA-MANNOSIDASE DCW1"/>
    <property type="match status" value="1"/>
</dbReference>
<protein>
    <recommendedName>
        <fullName evidence="4 10">Mannan endo-1,6-alpha-mannosidase</fullName>
        <ecNumber evidence="4 10">3.2.1.101</ecNumber>
    </recommendedName>
</protein>
<keyword evidence="5 12" id="KW-0732">Signal</keyword>